<feature type="region of interest" description="Disordered" evidence="2">
    <location>
        <begin position="676"/>
        <end position="696"/>
    </location>
</feature>
<sequence length="1597" mass="182346">MSKISEHIFRLYSQLVGDEIQPIDENVVDEAMDVINKINVTDANSLFYFLSAINLLNAAIKTEKYKSRLFYEFIKTRVSAVADCVLKNATSFYDSKLYYNKNQKCLYFEVYGVIFSFHQIKETKQILIVAANNPPITWTGVRLQRIAQNIFLFAKEQSNTIQMQDQSSSIAQIKESKNTELLNKLVECPDCGKEISKSAFFCPNCGHIPLYNIITNSYKVGDKVQISFNTNKVSGEIVNLTPVFATIKKMDETIITVRQTSIDSIQNISTATEIENNFRDVDRLSSQKLLDIFDALLLKIFPILSINNRTLIPTNATIVGINDNGINITTDSGLSETLSGNFVNFKKKSCAPGSRLYCNKINENSTMFSLIETSYHDVMNLFRKALVYRKGVTAKRKKTMLAVLKFMMDEMTSKKETYIEIENFQKIILSYVGTNPDIFDDEAEEYDESTNIPEDQSIKAIHQTNVELYKTESEKILENGGLQLKVMGKVDLDSIPDSKRTRFLKNIETSHTDNDSSQSKLVKPTILFSNEVTAFLSKKLPNLNESKCKQLEKELDTLIRNGQKEECLKRSYQIINTKRPTPKYLRSYLDRIVNTEIALNHTTEALQSLAYLIVLTEQQSDVNVNSIGHLYITMARLYQKGNNREEALKAILYAESVKPNNNAITKLKESIQRMNSNDINNSDSSSDTSTPINGSVDTNDSISKMLLEDVCQEAKRQELLPSNELIPAEQLFGRAQNKRNDQSVSFEDKAQLFLEAAGAYYNSKQTSTIMYKISVANYARLKGHGMYARFANLIGNDSTELIELQALRDSACSYYVEALEIFNTLGEKDNLRELLLKYLQLSFITSQIEGNKTPESDWEIISLGKLQEICLKGDSSENLNLLLRTYLVVGSAAEDVWISLINDKSGIGPFRGKCSDSERFKKQAFNILNQINQSTIDVDDDLENFMHSLFVHRNERKKILSEAIQICLSWKFYSFDLSSFDNKWRKVLEYKDLMTNTDIISINSLIEVIEILKPYAGRKENERTRILVRAQQTLLGAQKTIADTTTYYGNTFFSILINNWLKEISRQIEERDARTLPMLNISSKPAFITKDEHGNGVISIVVTNNGDSTAESFYVTATIDGKEYKVLHEGELSSGDCSGESFVSSDFSSLESANVKFLLIAKYQGKDLNPIVYEATYEIESEDVLSDEIDIPWNISNTPEEHIFKGREKELKTLIDHYLSKDRSLTYILYGLTRTGKSSILDYLRNRIDSQILKEDSSKHILAFKWYLNEFPYKNSTSAQFWTWALETNIYDKLTDELADKVDAAYGENGLPPAECLSQIDFCKIVDVLNENNVIPLVTIDEFSFVRLMLKEGLIDATFISTLRNLALTGKACFVYSGTYDIKELPKEKEYIAGQMNNTLPMPINEIEEQYANELIDACPKIIFDERAKTYIRALSGCVPYWIQWICLACGKYAVARKHRHLGFNEVNDVVRVLTGEVQPGKGDTWESLDETNFHNNQVDPENIAEHQLISSISYLNRESTQIERGISMDELKRLWDKYSVNEERRLNMTRALASLKDKKILYSFTDEGREVYRLSVDLFRRWWFVHHKDLDLEFSL</sequence>
<proteinExistence type="predicted"/>
<dbReference type="Gene3D" id="3.40.50.300">
    <property type="entry name" value="P-loop containing nucleotide triphosphate hydrolases"/>
    <property type="match status" value="1"/>
</dbReference>
<dbReference type="PROSITE" id="PS50005">
    <property type="entry name" value="TPR"/>
    <property type="match status" value="1"/>
</dbReference>
<feature type="compositionally biased region" description="Low complexity" evidence="2">
    <location>
        <begin position="676"/>
        <end position="693"/>
    </location>
</feature>
<name>A0A414IEB4_BACUN</name>
<dbReference type="InterPro" id="IPR019734">
    <property type="entry name" value="TPR_rpt"/>
</dbReference>
<dbReference type="InterPro" id="IPR027417">
    <property type="entry name" value="P-loop_NTPase"/>
</dbReference>
<evidence type="ECO:0000256" key="1">
    <source>
        <dbReference type="PROSITE-ProRule" id="PRU00339"/>
    </source>
</evidence>
<evidence type="ECO:0000313" key="4">
    <source>
        <dbReference type="Proteomes" id="UP000283601"/>
    </source>
</evidence>
<evidence type="ECO:0000256" key="2">
    <source>
        <dbReference type="SAM" id="MobiDB-lite"/>
    </source>
</evidence>
<comment type="caution">
    <text evidence="3">The sequence shown here is derived from an EMBL/GenBank/DDBJ whole genome shotgun (WGS) entry which is preliminary data.</text>
</comment>
<gene>
    <name evidence="3" type="ORF">DW758_18640</name>
</gene>
<accession>A0A414IEB4</accession>
<organism evidence="3 4">
    <name type="scientific">Bacteroides uniformis</name>
    <dbReference type="NCBI Taxonomy" id="820"/>
    <lineage>
        <taxon>Bacteria</taxon>
        <taxon>Pseudomonadati</taxon>
        <taxon>Bacteroidota</taxon>
        <taxon>Bacteroidia</taxon>
        <taxon>Bacteroidales</taxon>
        <taxon>Bacteroidaceae</taxon>
        <taxon>Bacteroides</taxon>
    </lineage>
</organism>
<evidence type="ECO:0000313" key="3">
    <source>
        <dbReference type="EMBL" id="RHE19672.1"/>
    </source>
</evidence>
<feature type="repeat" description="TPR" evidence="1">
    <location>
        <begin position="628"/>
        <end position="661"/>
    </location>
</feature>
<reference evidence="3 4" key="1">
    <citation type="submission" date="2018-08" db="EMBL/GenBank/DDBJ databases">
        <title>A genome reference for cultivated species of the human gut microbiota.</title>
        <authorList>
            <person name="Zou Y."/>
            <person name="Xue W."/>
            <person name="Luo G."/>
        </authorList>
    </citation>
    <scope>NUCLEOTIDE SEQUENCE [LARGE SCALE GENOMIC DNA]</scope>
    <source>
        <strain evidence="3 4">AM29-12AC</strain>
    </source>
</reference>
<dbReference type="SUPFAM" id="SSF52540">
    <property type="entry name" value="P-loop containing nucleoside triphosphate hydrolases"/>
    <property type="match status" value="1"/>
</dbReference>
<dbReference type="RefSeq" id="WP_005864673.1">
    <property type="nucleotide sequence ID" value="NZ_QRKG01000028.1"/>
</dbReference>
<protein>
    <submittedName>
        <fullName evidence="3">Uncharacterized protein</fullName>
    </submittedName>
</protein>
<keyword evidence="1" id="KW-0802">TPR repeat</keyword>
<dbReference type="Proteomes" id="UP000283601">
    <property type="component" value="Unassembled WGS sequence"/>
</dbReference>
<dbReference type="EMBL" id="QSJZ01000022">
    <property type="protein sequence ID" value="RHE19672.1"/>
    <property type="molecule type" value="Genomic_DNA"/>
</dbReference>